<accession>A0ABX7YSU9</accession>
<protein>
    <submittedName>
        <fullName evidence="1">SDR family oxidoreductase</fullName>
    </submittedName>
</protein>
<keyword evidence="2" id="KW-1185">Reference proteome</keyword>
<sequence length="83" mass="8854">MSEQRLGPRKIRVKVLAPGAIETDFSVGAVRDNPEMNRYVALQTALGRAGLPAGIDAATALLPSDSAAWIMPQRIEAFGGMFI</sequence>
<proteinExistence type="predicted"/>
<dbReference type="SUPFAM" id="SSF51735">
    <property type="entry name" value="NAD(P)-binding Rossmann-fold domains"/>
    <property type="match status" value="1"/>
</dbReference>
<gene>
    <name evidence="1" type="ORF">KDN34_16405</name>
</gene>
<organism evidence="1 2">
    <name type="scientific">Shewanella yunxiaonensis</name>
    <dbReference type="NCBI Taxonomy" id="2829809"/>
    <lineage>
        <taxon>Bacteria</taxon>
        <taxon>Pseudomonadati</taxon>
        <taxon>Pseudomonadota</taxon>
        <taxon>Gammaproteobacteria</taxon>
        <taxon>Alteromonadales</taxon>
        <taxon>Shewanellaceae</taxon>
        <taxon>Shewanella</taxon>
    </lineage>
</organism>
<dbReference type="EMBL" id="CP073587">
    <property type="protein sequence ID" value="QUN05737.1"/>
    <property type="molecule type" value="Genomic_DNA"/>
</dbReference>
<dbReference type="PRINTS" id="PR00081">
    <property type="entry name" value="GDHRDH"/>
</dbReference>
<reference evidence="1 2" key="1">
    <citation type="submission" date="2021-04" db="EMBL/GenBank/DDBJ databases">
        <title>Novel species identification of genus Shewanella.</title>
        <authorList>
            <person name="Liu G."/>
        </authorList>
    </citation>
    <scope>NUCLEOTIDE SEQUENCE [LARGE SCALE GENOMIC DNA]</scope>
    <source>
        <strain evidence="1 2">FJAT-54481</strain>
    </source>
</reference>
<evidence type="ECO:0000313" key="2">
    <source>
        <dbReference type="Proteomes" id="UP000679575"/>
    </source>
</evidence>
<name>A0ABX7YSU9_9GAMM</name>
<dbReference type="Proteomes" id="UP000679575">
    <property type="component" value="Chromosome"/>
</dbReference>
<dbReference type="Gene3D" id="3.40.50.720">
    <property type="entry name" value="NAD(P)-binding Rossmann-like Domain"/>
    <property type="match status" value="1"/>
</dbReference>
<dbReference type="InterPro" id="IPR036291">
    <property type="entry name" value="NAD(P)-bd_dom_sf"/>
</dbReference>
<evidence type="ECO:0000313" key="1">
    <source>
        <dbReference type="EMBL" id="QUN05737.1"/>
    </source>
</evidence>
<dbReference type="InterPro" id="IPR002347">
    <property type="entry name" value="SDR_fam"/>
</dbReference>
<dbReference type="Pfam" id="PF13561">
    <property type="entry name" value="adh_short_C2"/>
    <property type="match status" value="1"/>
</dbReference>
<dbReference type="RefSeq" id="WP_212594764.1">
    <property type="nucleotide sequence ID" value="NZ_CP073587.1"/>
</dbReference>